<accession>A0A8T2ATI6</accession>
<evidence type="ECO:0000313" key="2">
    <source>
        <dbReference type="EMBL" id="KAG7577453.1"/>
    </source>
</evidence>
<protein>
    <submittedName>
        <fullName evidence="2">Protein kinase A anchor protein nuclear localization signal domain</fullName>
    </submittedName>
</protein>
<name>A0A8T2ATI6_9BRAS</name>
<proteinExistence type="predicted"/>
<dbReference type="PANTHER" id="PTHR13360">
    <property type="entry name" value="ACTIVATING SIGNAL COINTEGRATOR 1 COMPLEX SUBUNIT 1"/>
    <property type="match status" value="1"/>
</dbReference>
<dbReference type="AlphaFoldDB" id="A0A8T2ATI6"/>
<reference evidence="2 3" key="1">
    <citation type="submission" date="2020-12" db="EMBL/GenBank/DDBJ databases">
        <title>Concerted genomic and epigenomic changes stabilize Arabidopsis allopolyploids.</title>
        <authorList>
            <person name="Chen Z."/>
        </authorList>
    </citation>
    <scope>NUCLEOTIDE SEQUENCE [LARGE SCALE GENOMIC DNA]</scope>
    <source>
        <strain evidence="2">Allo738</strain>
        <tissue evidence="2">Leaf</tissue>
    </source>
</reference>
<dbReference type="InterPro" id="IPR009210">
    <property type="entry name" value="ASCC1"/>
</dbReference>
<evidence type="ECO:0000313" key="3">
    <source>
        <dbReference type="Proteomes" id="UP000694240"/>
    </source>
</evidence>
<keyword evidence="2" id="KW-0418">Kinase</keyword>
<comment type="caution">
    <text evidence="2">The sequence shown here is derived from an EMBL/GenBank/DDBJ whole genome shotgun (WGS) entry which is preliminary data.</text>
</comment>
<dbReference type="InterPro" id="IPR019510">
    <property type="entry name" value="AKAP7-like_phosphoesterase"/>
</dbReference>
<dbReference type="GO" id="GO:0016301">
    <property type="term" value="F:kinase activity"/>
    <property type="evidence" value="ECO:0007669"/>
    <property type="project" value="UniProtKB-KW"/>
</dbReference>
<keyword evidence="3" id="KW-1185">Reference proteome</keyword>
<gene>
    <name evidence="2" type="ORF">ISN45_Aa03g017310</name>
</gene>
<dbReference type="GO" id="GO:0005634">
    <property type="term" value="C:nucleus"/>
    <property type="evidence" value="ECO:0007669"/>
    <property type="project" value="TreeGrafter"/>
</dbReference>
<dbReference type="Proteomes" id="UP000694240">
    <property type="component" value="Chromosome 8"/>
</dbReference>
<dbReference type="EMBL" id="JAEFBK010000008">
    <property type="protein sequence ID" value="KAG7577453.1"/>
    <property type="molecule type" value="Genomic_DNA"/>
</dbReference>
<dbReference type="GO" id="GO:0006355">
    <property type="term" value="P:regulation of DNA-templated transcription"/>
    <property type="evidence" value="ECO:0007669"/>
    <property type="project" value="TreeGrafter"/>
</dbReference>
<organism evidence="2 3">
    <name type="scientific">Arabidopsis thaliana x Arabidopsis arenosa</name>
    <dbReference type="NCBI Taxonomy" id="1240361"/>
    <lineage>
        <taxon>Eukaryota</taxon>
        <taxon>Viridiplantae</taxon>
        <taxon>Streptophyta</taxon>
        <taxon>Embryophyta</taxon>
        <taxon>Tracheophyta</taxon>
        <taxon>Spermatophyta</taxon>
        <taxon>Magnoliopsida</taxon>
        <taxon>eudicotyledons</taxon>
        <taxon>Gunneridae</taxon>
        <taxon>Pentapetalae</taxon>
        <taxon>rosids</taxon>
        <taxon>malvids</taxon>
        <taxon>Brassicales</taxon>
        <taxon>Brassicaceae</taxon>
        <taxon>Camelineae</taxon>
        <taxon>Arabidopsis</taxon>
    </lineage>
</organism>
<evidence type="ECO:0000259" key="1">
    <source>
        <dbReference type="Pfam" id="PF10469"/>
    </source>
</evidence>
<sequence>MENLLHKWNRCSSSHQTPLAFKGNQKQAHREVFTHFVSLPLAIYPELKKNIEVFQNSVLGNNDKNPLTFQTTLAEMGIEKSIFVSPKTFHLTVVMLKLENNESVVKAQNILKVLCFSEKQSICSNVRQALKDRPVFIRLRGLDCMNGSLDKTRVLYVPVEEVGHEGRLLNACHVIIDAFENAGFAGKDAKSRLKLHATVMNASYRKDKSKKMDTFDAREIHKEFENKDWGTYLIREAHISQRYKYDPNGYFHCCASLPFPHK</sequence>
<dbReference type="GO" id="GO:0006307">
    <property type="term" value="P:DNA alkylation repair"/>
    <property type="evidence" value="ECO:0007669"/>
    <property type="project" value="InterPro"/>
</dbReference>
<keyword evidence="2" id="KW-0808">Transferase</keyword>
<feature type="domain" description="A-kinase anchor protein 7-like phosphoesterase" evidence="1">
    <location>
        <begin position="33"/>
        <end position="259"/>
    </location>
</feature>
<dbReference type="PANTHER" id="PTHR13360:SF2">
    <property type="entry name" value="A-KINASE ANCHOR PROTEIN 7-LIKE PHOSPHOESTERASE DOMAIN-CONTAINING PROTEIN"/>
    <property type="match status" value="1"/>
</dbReference>
<dbReference type="Pfam" id="PF10469">
    <property type="entry name" value="AKAP7_NLS"/>
    <property type="match status" value="1"/>
</dbReference>